<sequence length="585" mass="64262">MASSDNDQREARKKKLRELEASLFGATNNWNNNVITGLPELQNVGEYSGSGFGKAERRKSSALSTLLKPVTPKGLFTNPKRPQSKGNYSQLLESEDDDEDDEALSSSGSSSAFIGTPPPLKPIPATTKERRKSSSTTSTLLRSEVQELDQSLQWIEHNPKQQVLDNIKRRHGITRSPSMDSHNDLFQYPGSNLQQVTESRDALSRASVLENPIPRRRSIASPLQKGTTANALGSKSDPIRASRLTQTQAPSLGYARDLSPGQSSEDGKLSADWPSMPEIKASMPIKGGRRDSLQPLPIKPPLKTKKLSLSKTVDLVTSPALASATPGLSAPEFNPFADALGKVNRLPAIADGKHVPKIKINTSPRPRRDPQSKTLESHPPSGLVSFEGLETSNFVTPEETFQNVPDALHDMCPKTFDSIPSDVFDNIPRAVSARQEERHKRFQEHEKQLKARVNSGSMSSLINPLEPRSEGATPEQGTINILTALFPNATVIQRNNPPDNGNQFETDFMFALFIQEKEQTPANEPNRGRRSSDPSASRPSSRDPRNDPEVGHFCAPWVPGFCEANFCIFHCSTRPRSKDKSLSAD</sequence>
<evidence type="ECO:0000313" key="3">
    <source>
        <dbReference type="Proteomes" id="UP000318571"/>
    </source>
</evidence>
<dbReference type="Proteomes" id="UP000318571">
    <property type="component" value="Chromosome 2"/>
</dbReference>
<evidence type="ECO:0000313" key="2">
    <source>
        <dbReference type="EMBL" id="TRY74541.1"/>
    </source>
</evidence>
<feature type="region of interest" description="Disordered" evidence="1">
    <location>
        <begin position="213"/>
        <end position="299"/>
    </location>
</feature>
<protein>
    <submittedName>
        <fullName evidence="2">Uncharacterized protein</fullName>
    </submittedName>
</protein>
<feature type="region of interest" description="Disordered" evidence="1">
    <location>
        <begin position="519"/>
        <end position="549"/>
    </location>
</feature>
<organism evidence="2 3">
    <name type="scientific">Tigriopus californicus</name>
    <name type="common">Marine copepod</name>
    <dbReference type="NCBI Taxonomy" id="6832"/>
    <lineage>
        <taxon>Eukaryota</taxon>
        <taxon>Metazoa</taxon>
        <taxon>Ecdysozoa</taxon>
        <taxon>Arthropoda</taxon>
        <taxon>Crustacea</taxon>
        <taxon>Multicrustacea</taxon>
        <taxon>Hexanauplia</taxon>
        <taxon>Copepoda</taxon>
        <taxon>Harpacticoida</taxon>
        <taxon>Harpacticidae</taxon>
        <taxon>Tigriopus</taxon>
    </lineage>
</organism>
<dbReference type="AlphaFoldDB" id="A0A553PA32"/>
<name>A0A553PA32_TIGCA</name>
<comment type="caution">
    <text evidence="2">The sequence shown here is derived from an EMBL/GenBank/DDBJ whole genome shotgun (WGS) entry which is preliminary data.</text>
</comment>
<feature type="region of interest" description="Disordered" evidence="1">
    <location>
        <begin position="358"/>
        <end position="383"/>
    </location>
</feature>
<dbReference type="OrthoDB" id="10679358at2759"/>
<feature type="region of interest" description="Disordered" evidence="1">
    <location>
        <begin position="41"/>
        <end position="142"/>
    </location>
</feature>
<accession>A0A553PA32</accession>
<feature type="compositionally biased region" description="Polar residues" evidence="1">
    <location>
        <begin position="224"/>
        <end position="233"/>
    </location>
</feature>
<feature type="region of interest" description="Disordered" evidence="1">
    <location>
        <begin position="452"/>
        <end position="474"/>
    </location>
</feature>
<gene>
    <name evidence="2" type="ORF">TCAL_16822</name>
</gene>
<proteinExistence type="predicted"/>
<dbReference type="EMBL" id="VCGU01000005">
    <property type="protein sequence ID" value="TRY74541.1"/>
    <property type="molecule type" value="Genomic_DNA"/>
</dbReference>
<evidence type="ECO:0000256" key="1">
    <source>
        <dbReference type="SAM" id="MobiDB-lite"/>
    </source>
</evidence>
<keyword evidence="3" id="KW-1185">Reference proteome</keyword>
<feature type="compositionally biased region" description="Basic and acidic residues" evidence="1">
    <location>
        <begin position="540"/>
        <end position="549"/>
    </location>
</feature>
<feature type="compositionally biased region" description="Acidic residues" evidence="1">
    <location>
        <begin position="93"/>
        <end position="103"/>
    </location>
</feature>
<reference evidence="2 3" key="1">
    <citation type="journal article" date="2018" name="Nat. Ecol. Evol.">
        <title>Genomic signatures of mitonuclear coevolution across populations of Tigriopus californicus.</title>
        <authorList>
            <person name="Barreto F.S."/>
            <person name="Watson E.T."/>
            <person name="Lima T.G."/>
            <person name="Willett C.S."/>
            <person name="Edmands S."/>
            <person name="Li W."/>
            <person name="Burton R.S."/>
        </authorList>
    </citation>
    <scope>NUCLEOTIDE SEQUENCE [LARGE SCALE GENOMIC DNA]</scope>
    <source>
        <strain evidence="2 3">San Diego</strain>
    </source>
</reference>